<feature type="region of interest" description="Disordered" evidence="6">
    <location>
        <begin position="150"/>
        <end position="215"/>
    </location>
</feature>
<dbReference type="GO" id="GO:0015095">
    <property type="term" value="F:magnesium ion transmembrane transporter activity"/>
    <property type="evidence" value="ECO:0007669"/>
    <property type="project" value="TreeGrafter"/>
</dbReference>
<evidence type="ECO:0000313" key="10">
    <source>
        <dbReference type="Proteomes" id="UP000800036"/>
    </source>
</evidence>
<dbReference type="Pfam" id="PF22893">
    <property type="entry name" value="ULD_2"/>
    <property type="match status" value="1"/>
</dbReference>
<dbReference type="InterPro" id="IPR054464">
    <property type="entry name" value="ULD_fung"/>
</dbReference>
<dbReference type="PANTHER" id="PTHR46494">
    <property type="entry name" value="CORA FAMILY METAL ION TRANSPORTER (EUROFUNG)"/>
    <property type="match status" value="1"/>
</dbReference>
<dbReference type="Gene3D" id="1.20.58.340">
    <property type="entry name" value="Magnesium transport protein CorA, transmembrane region"/>
    <property type="match status" value="1"/>
</dbReference>
<dbReference type="InterPro" id="IPR002523">
    <property type="entry name" value="MgTranspt_CorA/ZnTranspt_ZntB"/>
</dbReference>
<feature type="transmembrane region" description="Helical" evidence="7">
    <location>
        <begin position="1176"/>
        <end position="1194"/>
    </location>
</feature>
<dbReference type="Proteomes" id="UP000800036">
    <property type="component" value="Unassembled WGS sequence"/>
</dbReference>
<name>A0A6A5V3M7_9PLEO</name>
<keyword evidence="10" id="KW-1185">Reference proteome</keyword>
<protein>
    <recommendedName>
        <fullName evidence="8">Ubiquitin-like domain-containing protein</fullName>
    </recommendedName>
</protein>
<feature type="region of interest" description="Disordered" evidence="6">
    <location>
        <begin position="1"/>
        <end position="36"/>
    </location>
</feature>
<evidence type="ECO:0000259" key="8">
    <source>
        <dbReference type="Pfam" id="PF22893"/>
    </source>
</evidence>
<dbReference type="InterPro" id="IPR045863">
    <property type="entry name" value="CorA_TM1_TM2"/>
</dbReference>
<feature type="coiled-coil region" evidence="5">
    <location>
        <begin position="866"/>
        <end position="893"/>
    </location>
</feature>
<keyword evidence="3 7" id="KW-1133">Transmembrane helix</keyword>
<evidence type="ECO:0000256" key="4">
    <source>
        <dbReference type="ARBA" id="ARBA00023136"/>
    </source>
</evidence>
<feature type="domain" description="Ubiquitin-like" evidence="8">
    <location>
        <begin position="47"/>
        <end position="123"/>
    </location>
</feature>
<dbReference type="EMBL" id="ML976699">
    <property type="protein sequence ID" value="KAF1970652.1"/>
    <property type="molecule type" value="Genomic_DNA"/>
</dbReference>
<dbReference type="Pfam" id="PF01544">
    <property type="entry name" value="CorA"/>
    <property type="match status" value="1"/>
</dbReference>
<proteinExistence type="predicted"/>
<feature type="transmembrane region" description="Helical" evidence="7">
    <location>
        <begin position="1134"/>
        <end position="1155"/>
    </location>
</feature>
<evidence type="ECO:0000313" key="9">
    <source>
        <dbReference type="EMBL" id="KAF1970652.1"/>
    </source>
</evidence>
<sequence length="1476" mass="167540">MAEDATTGDPSIASSGAPTVDQPGRTTSENDPVPKAPQLDKLSLFFVLDHNGDKYPIPWQQGKDYLRFKSYVEEIYARDGDTERLEQVRSDKFNVVYDAADESHVILPSLWNDLVHEGMTLRILFGHAPQFGKQQRSSSKGKGNEFVDVDVDVGHEDGGGSDSTGSPVDEASSQSDEDDTEGSETEESETALDVDGNSSDAPPAEPIRMVNKPIDKEGSPLSFTVDTRWAGKYFSLNKENDSSETSLINKFRSSRDLVTETLRITKAVTKTADNRTTLEVYTLPGPEKSALSSSITIRWVHMHGDALNWAQFKQTCLTLPDLEECTKFLVVKTLHKIEKEYTKAFLGGMFIEPGTVLRGDESNRPDPHSVIFSCTPYFDIRKSNASSTPADKLHPARTLMQSYYPYEPVRERDEEQAYKKFGNARPNELIHVPSLWMLNVSNRAVVTCGYGPLSNYFTNSIKVVQEDLGQLGAGNDNTTTTIRLTDLDGRVLLYSTQECGTYFQLEQRLRELRRSNRSAWETQTPQVLLRRGGEIYKSVPSTWPTIIRQRDCIFIDLAIVDEMPEKLLGTIQTSAVAGSLPDAVPPFYHWPTAWNKDEVGLESLPVNAERVMKCLERVERAMLNVTLPESDTGGPVDRTFTSTQYYESLPENDFEDVEKSLLNQLRIQGTRVTGRYQNHHQAVVQSQTSKLPGKAYEFTRIVHETLFLFVGKTDKSTLLQKVWGAIANLTAVVERLGKYSGCESDPREYNDSSWKTPKTKTRAWRIRTPTTSYTYANQHATRFNLPLPNGDQEFGATVKKCRRCAREAPFDDPNAALEHLRNHAAAESSKQGGSPSSSFIKDTEEWKDWIRNDDQALLESTITGACAVLDRAMKEAQTLYEQLQELADGVRDDQGKLSDLYSFPRKLLETLHRLLVFYFAVERSLHYTEQNFLETKKGGYQEDYPYTSLGLEILDRFSESVKPPLQHARVELCEMVRSTTPKDPTERLSLGAESISSWLIRRLIVKPLEKGLTIGDMYREYLTTLQFQVNHRPSKRLLRSINLLKEELNILTQVNDWQTQLVNNYALVLDDTTYPVDIPSRRAFYRFEKFLLRSCLERLALDGEEYQDQIRRCGPLTESTKQSAEINEEDHGKAIMVFTIVTVIFLPLSFVTSYLGMNTSDIRDMDNTQSLFWETALPLTVGVMAIMLAIAYNGDEILDFASSVYRYLTGKQDRSLSARGISVLQRNRAPKNAGSSTTLSLADDAEYAAPRAKPGHYHDAWFNSTWERPQKYKASAIPDQEFLSPEDSWYTRPSVRKPAFPPFQHEAVPLSYTEPIAFVEPTTYAEPISRKAALRTRLNESITLPTPPPPPPPPQLSTPTQPTYMRIHKDHIDPSVLDSAYLPWEDDPTDPSYILVKRYLSPRETDKLFEESKRVIAARAPTRFDDERGRFRTDDPWKTAKYAYVWESKRDKRRRAGDRRRGWQRERSVGEKDGER</sequence>
<evidence type="ECO:0000256" key="5">
    <source>
        <dbReference type="SAM" id="Coils"/>
    </source>
</evidence>
<feature type="compositionally biased region" description="Basic and acidic residues" evidence="6">
    <location>
        <begin position="1459"/>
        <end position="1476"/>
    </location>
</feature>
<keyword evidence="2 7" id="KW-0812">Transmembrane</keyword>
<feature type="compositionally biased region" description="Polar residues" evidence="6">
    <location>
        <begin position="8"/>
        <end position="17"/>
    </location>
</feature>
<reference evidence="9" key="1">
    <citation type="journal article" date="2020" name="Stud. Mycol.">
        <title>101 Dothideomycetes genomes: a test case for predicting lifestyles and emergence of pathogens.</title>
        <authorList>
            <person name="Haridas S."/>
            <person name="Albert R."/>
            <person name="Binder M."/>
            <person name="Bloem J."/>
            <person name="Labutti K."/>
            <person name="Salamov A."/>
            <person name="Andreopoulos B."/>
            <person name="Baker S."/>
            <person name="Barry K."/>
            <person name="Bills G."/>
            <person name="Bluhm B."/>
            <person name="Cannon C."/>
            <person name="Castanera R."/>
            <person name="Culley D."/>
            <person name="Daum C."/>
            <person name="Ezra D."/>
            <person name="Gonzalez J."/>
            <person name="Henrissat B."/>
            <person name="Kuo A."/>
            <person name="Liang C."/>
            <person name="Lipzen A."/>
            <person name="Lutzoni F."/>
            <person name="Magnuson J."/>
            <person name="Mondo S."/>
            <person name="Nolan M."/>
            <person name="Ohm R."/>
            <person name="Pangilinan J."/>
            <person name="Park H.-J."/>
            <person name="Ramirez L."/>
            <person name="Alfaro M."/>
            <person name="Sun H."/>
            <person name="Tritt A."/>
            <person name="Yoshinaga Y."/>
            <person name="Zwiers L.-H."/>
            <person name="Turgeon B."/>
            <person name="Goodwin S."/>
            <person name="Spatafora J."/>
            <person name="Crous P."/>
            <person name="Grigoriev I."/>
        </authorList>
    </citation>
    <scope>NUCLEOTIDE SEQUENCE</scope>
    <source>
        <strain evidence="9">CBS 107.79</strain>
    </source>
</reference>
<dbReference type="SUPFAM" id="SSF144083">
    <property type="entry name" value="Magnesium transport protein CorA, transmembrane region"/>
    <property type="match status" value="1"/>
</dbReference>
<comment type="subcellular location">
    <subcellularLocation>
        <location evidence="1">Cell membrane</location>
        <topology evidence="1">Multi-pass membrane protein</topology>
    </subcellularLocation>
</comment>
<evidence type="ECO:0000256" key="2">
    <source>
        <dbReference type="ARBA" id="ARBA00022692"/>
    </source>
</evidence>
<feature type="compositionally biased region" description="Acidic residues" evidence="6">
    <location>
        <begin position="175"/>
        <end position="192"/>
    </location>
</feature>
<dbReference type="OrthoDB" id="5430750at2759"/>
<evidence type="ECO:0000256" key="7">
    <source>
        <dbReference type="SAM" id="Phobius"/>
    </source>
</evidence>
<dbReference type="PANTHER" id="PTHR46494:SF1">
    <property type="entry name" value="CORA FAMILY METAL ION TRANSPORTER (EUROFUNG)"/>
    <property type="match status" value="1"/>
</dbReference>
<accession>A0A6A5V3M7</accession>
<evidence type="ECO:0000256" key="6">
    <source>
        <dbReference type="SAM" id="MobiDB-lite"/>
    </source>
</evidence>
<organism evidence="9 10">
    <name type="scientific">Bimuria novae-zelandiae CBS 107.79</name>
    <dbReference type="NCBI Taxonomy" id="1447943"/>
    <lineage>
        <taxon>Eukaryota</taxon>
        <taxon>Fungi</taxon>
        <taxon>Dikarya</taxon>
        <taxon>Ascomycota</taxon>
        <taxon>Pezizomycotina</taxon>
        <taxon>Dothideomycetes</taxon>
        <taxon>Pleosporomycetidae</taxon>
        <taxon>Pleosporales</taxon>
        <taxon>Massarineae</taxon>
        <taxon>Didymosphaeriaceae</taxon>
        <taxon>Bimuria</taxon>
    </lineage>
</organism>
<dbReference type="GO" id="GO:0050897">
    <property type="term" value="F:cobalt ion binding"/>
    <property type="evidence" value="ECO:0007669"/>
    <property type="project" value="TreeGrafter"/>
</dbReference>
<dbReference type="GO" id="GO:0005886">
    <property type="term" value="C:plasma membrane"/>
    <property type="evidence" value="ECO:0007669"/>
    <property type="project" value="UniProtKB-SubCell"/>
</dbReference>
<evidence type="ECO:0000256" key="1">
    <source>
        <dbReference type="ARBA" id="ARBA00004651"/>
    </source>
</evidence>
<dbReference type="GO" id="GO:0000287">
    <property type="term" value="F:magnesium ion binding"/>
    <property type="evidence" value="ECO:0007669"/>
    <property type="project" value="TreeGrafter"/>
</dbReference>
<evidence type="ECO:0000256" key="3">
    <source>
        <dbReference type="ARBA" id="ARBA00022989"/>
    </source>
</evidence>
<gene>
    <name evidence="9" type="ORF">BU23DRAFT_556613</name>
</gene>
<dbReference type="GO" id="GO:0015087">
    <property type="term" value="F:cobalt ion transmembrane transporter activity"/>
    <property type="evidence" value="ECO:0007669"/>
    <property type="project" value="TreeGrafter"/>
</dbReference>
<keyword evidence="4 7" id="KW-0472">Membrane</keyword>
<feature type="region of interest" description="Disordered" evidence="6">
    <location>
        <begin position="1450"/>
        <end position="1476"/>
    </location>
</feature>
<keyword evidence="5" id="KW-0175">Coiled coil</keyword>